<reference evidence="1 2" key="1">
    <citation type="journal article" date="2016" name="Mol. Biol. Evol.">
        <title>Comparative Genomics of Early-Diverging Mushroom-Forming Fungi Provides Insights into the Origins of Lignocellulose Decay Capabilities.</title>
        <authorList>
            <person name="Nagy L.G."/>
            <person name="Riley R."/>
            <person name="Tritt A."/>
            <person name="Adam C."/>
            <person name="Daum C."/>
            <person name="Floudas D."/>
            <person name="Sun H."/>
            <person name="Yadav J.S."/>
            <person name="Pangilinan J."/>
            <person name="Larsson K.H."/>
            <person name="Matsuura K."/>
            <person name="Barry K."/>
            <person name="Labutti K."/>
            <person name="Kuo R."/>
            <person name="Ohm R.A."/>
            <person name="Bhattacharya S.S."/>
            <person name="Shirouzu T."/>
            <person name="Yoshinaga Y."/>
            <person name="Martin F.M."/>
            <person name="Grigoriev I.V."/>
            <person name="Hibbett D.S."/>
        </authorList>
    </citation>
    <scope>NUCLEOTIDE SEQUENCE [LARGE SCALE GENOMIC DNA]</scope>
    <source>
        <strain evidence="1 2">HHB12733</strain>
    </source>
</reference>
<evidence type="ECO:0000313" key="1">
    <source>
        <dbReference type="EMBL" id="KZT62506.1"/>
    </source>
</evidence>
<dbReference type="AlphaFoldDB" id="A0A165K0L5"/>
<dbReference type="OrthoDB" id="3345970at2759"/>
<gene>
    <name evidence="1" type="ORF">CALCODRAFT_425968</name>
</gene>
<name>A0A165K0L5_9BASI</name>
<dbReference type="InParanoid" id="A0A165K0L5"/>
<organism evidence="1 2">
    <name type="scientific">Calocera cornea HHB12733</name>
    <dbReference type="NCBI Taxonomy" id="1353952"/>
    <lineage>
        <taxon>Eukaryota</taxon>
        <taxon>Fungi</taxon>
        <taxon>Dikarya</taxon>
        <taxon>Basidiomycota</taxon>
        <taxon>Agaricomycotina</taxon>
        <taxon>Dacrymycetes</taxon>
        <taxon>Dacrymycetales</taxon>
        <taxon>Dacrymycetaceae</taxon>
        <taxon>Calocera</taxon>
    </lineage>
</organism>
<dbReference type="Proteomes" id="UP000076842">
    <property type="component" value="Unassembled WGS sequence"/>
</dbReference>
<sequence length="496" mass="55686">MVARTKGFYMRDWSLGLGWGQLRFIVQTAILHADLLNRTLVLPTYVYARECEFEEAACSSFAEYLDRDGSLGYGGHTGHDGWKVPLGVMLDLPHLRSRHNVLLYSEFYALYSLPPSTENWLGTFNRLSLYGTGLSIHSVPNSHFAPPNVLRVDRLVKPPTAWVGGTELGEKVRKRMLERLDEGGAMDWDDAKVCCWRTFCLQLAGGPIDTRHDWEIEKALNEAGTEVVYSFKGEIGMDFVKSTVHPTKQVGFSSALRGFVEEFGHVSENVLHMEGEIHVNRKSGGMRFTTQAAMEAYQQTAVWDVRPPMPFIQLAAKLDQKMREKNDGRLWMGGHMRRRDMILLGWVMESSLPDHMIRIRERLKKSLPIVRQVRGGAQILPYEVPGVVANRDILEAGPPLEHDKIFLATDALDDSSVRLIHSSNAVLLSDLLTPADRASLGSLGQFMMLRDVQAVLEHELLARAVFYYGHAMSAAGGIILEARARAGMDRRLALID</sequence>
<dbReference type="EMBL" id="KV423916">
    <property type="protein sequence ID" value="KZT62506.1"/>
    <property type="molecule type" value="Genomic_DNA"/>
</dbReference>
<dbReference type="STRING" id="1353952.A0A165K0L5"/>
<evidence type="ECO:0000313" key="2">
    <source>
        <dbReference type="Proteomes" id="UP000076842"/>
    </source>
</evidence>
<protein>
    <submittedName>
        <fullName evidence="1">Uncharacterized protein</fullName>
    </submittedName>
</protein>
<proteinExistence type="predicted"/>
<accession>A0A165K0L5</accession>
<keyword evidence="2" id="KW-1185">Reference proteome</keyword>